<keyword evidence="1" id="KW-1133">Transmembrane helix</keyword>
<feature type="transmembrane region" description="Helical" evidence="1">
    <location>
        <begin position="41"/>
        <end position="62"/>
    </location>
</feature>
<name>A0A1F6GFM9_9PROT</name>
<dbReference type="EMBL" id="MFNE01000007">
    <property type="protein sequence ID" value="OGG96908.1"/>
    <property type="molecule type" value="Genomic_DNA"/>
</dbReference>
<proteinExistence type="predicted"/>
<sequence>MNQWEELKSDPEPPPVKPFNLIAFFFAPFYYIGYGQYLRGLVFMLVSLVPVLALGVSVYAGFRANRELPIGQRAFDWRAVFLGAVGYLAILTFMLSQQSKPATNGLFSPSVEDSSLTPGFSPELYCNQVNRSARTTCMDLETKAKLSLPQIEASPQRWAICKDYAQGSNQLLVTCLRTPQLPQI</sequence>
<dbReference type="Proteomes" id="UP000178449">
    <property type="component" value="Unassembled WGS sequence"/>
</dbReference>
<feature type="transmembrane region" description="Helical" evidence="1">
    <location>
        <begin position="16"/>
        <end position="34"/>
    </location>
</feature>
<gene>
    <name evidence="2" type="ORF">A2527_00065</name>
</gene>
<accession>A0A1F6GFM9</accession>
<evidence type="ECO:0000313" key="2">
    <source>
        <dbReference type="EMBL" id="OGG96908.1"/>
    </source>
</evidence>
<dbReference type="AlphaFoldDB" id="A0A1F6GFM9"/>
<reference evidence="2 3" key="1">
    <citation type="journal article" date="2016" name="Nat. Commun.">
        <title>Thousands of microbial genomes shed light on interconnected biogeochemical processes in an aquifer system.</title>
        <authorList>
            <person name="Anantharaman K."/>
            <person name="Brown C.T."/>
            <person name="Hug L.A."/>
            <person name="Sharon I."/>
            <person name="Castelle C.J."/>
            <person name="Probst A.J."/>
            <person name="Thomas B.C."/>
            <person name="Singh A."/>
            <person name="Wilkins M.J."/>
            <person name="Karaoz U."/>
            <person name="Brodie E.L."/>
            <person name="Williams K.H."/>
            <person name="Hubbard S.S."/>
            <person name="Banfield J.F."/>
        </authorList>
    </citation>
    <scope>NUCLEOTIDE SEQUENCE [LARGE SCALE GENOMIC DNA]</scope>
</reference>
<organism evidence="2 3">
    <name type="scientific">Candidatus Lambdaproteobacteria bacterium RIFOXYD2_FULL_50_16</name>
    <dbReference type="NCBI Taxonomy" id="1817772"/>
    <lineage>
        <taxon>Bacteria</taxon>
        <taxon>Pseudomonadati</taxon>
        <taxon>Pseudomonadota</taxon>
        <taxon>Candidatus Lambdaproteobacteria</taxon>
    </lineage>
</organism>
<dbReference type="STRING" id="1817772.A2527_00065"/>
<feature type="transmembrane region" description="Helical" evidence="1">
    <location>
        <begin position="74"/>
        <end position="95"/>
    </location>
</feature>
<protein>
    <submittedName>
        <fullName evidence="2">Uncharacterized protein</fullName>
    </submittedName>
</protein>
<evidence type="ECO:0000313" key="3">
    <source>
        <dbReference type="Proteomes" id="UP000178449"/>
    </source>
</evidence>
<comment type="caution">
    <text evidence="2">The sequence shown here is derived from an EMBL/GenBank/DDBJ whole genome shotgun (WGS) entry which is preliminary data.</text>
</comment>
<keyword evidence="1" id="KW-0812">Transmembrane</keyword>
<keyword evidence="1" id="KW-0472">Membrane</keyword>
<evidence type="ECO:0000256" key="1">
    <source>
        <dbReference type="SAM" id="Phobius"/>
    </source>
</evidence>